<dbReference type="InterPro" id="IPR027417">
    <property type="entry name" value="P-loop_NTPase"/>
</dbReference>
<dbReference type="SUPFAM" id="SSF52540">
    <property type="entry name" value="P-loop containing nucleoside triphosphate hydrolases"/>
    <property type="match status" value="1"/>
</dbReference>
<name>A0A1G2DUB9_9BACT</name>
<dbReference type="Gene3D" id="3.40.50.300">
    <property type="entry name" value="P-loop containing nucleotide triphosphate hydrolases"/>
    <property type="match status" value="1"/>
</dbReference>
<evidence type="ECO:0008006" key="3">
    <source>
        <dbReference type="Google" id="ProtNLM"/>
    </source>
</evidence>
<evidence type="ECO:0000313" key="2">
    <source>
        <dbReference type="Proteomes" id="UP000178106"/>
    </source>
</evidence>
<protein>
    <recommendedName>
        <fullName evidence="3">Deoxynucleoside kinase domain-containing protein</fullName>
    </recommendedName>
</protein>
<accession>A0A1G2DUB9</accession>
<comment type="caution">
    <text evidence="1">The sequence shown here is derived from an EMBL/GenBank/DDBJ whole genome shotgun (WGS) entry which is preliminary data.</text>
</comment>
<evidence type="ECO:0000313" key="1">
    <source>
        <dbReference type="EMBL" id="OGZ17187.1"/>
    </source>
</evidence>
<sequence length="206" mass="24530">MSIENFHRTIIVEGVTTSGKSTIADNLRRYAKEHDLTGTFLPEEETVIPCIDSTNLEHNQAFLRKLLETVFNEEKNLYVFDRLHFTHTIKTESTIKDFTDIEDTLKQHDASLFFIEIPEEALRQRLLDSLKYRNVQWVQYAMERSNRDQEKFIDFYIQRQRLLRKLFNESSLTKYVIDSGDQNYIRMTRAIIDTVEMQPNHFLKTK</sequence>
<reference evidence="1 2" key="1">
    <citation type="journal article" date="2016" name="Nat. Commun.">
        <title>Thousands of microbial genomes shed light on interconnected biogeochemical processes in an aquifer system.</title>
        <authorList>
            <person name="Anantharaman K."/>
            <person name="Brown C.T."/>
            <person name="Hug L.A."/>
            <person name="Sharon I."/>
            <person name="Castelle C.J."/>
            <person name="Probst A.J."/>
            <person name="Thomas B.C."/>
            <person name="Singh A."/>
            <person name="Wilkins M.J."/>
            <person name="Karaoz U."/>
            <person name="Brodie E.L."/>
            <person name="Williams K.H."/>
            <person name="Hubbard S.S."/>
            <person name="Banfield J.F."/>
        </authorList>
    </citation>
    <scope>NUCLEOTIDE SEQUENCE [LARGE SCALE GENOMIC DNA]</scope>
</reference>
<organism evidence="1 2">
    <name type="scientific">Candidatus Lloydbacteria bacterium RIFOXYC12_FULL_46_25</name>
    <dbReference type="NCBI Taxonomy" id="1798670"/>
    <lineage>
        <taxon>Bacteria</taxon>
        <taxon>Candidatus Lloydiibacteriota</taxon>
    </lineage>
</organism>
<proteinExistence type="predicted"/>
<dbReference type="AlphaFoldDB" id="A0A1G2DUB9"/>
<dbReference type="Proteomes" id="UP000178106">
    <property type="component" value="Unassembled WGS sequence"/>
</dbReference>
<gene>
    <name evidence="1" type="ORF">A2494_03165</name>
</gene>
<dbReference type="EMBL" id="MHLU01000147">
    <property type="protein sequence ID" value="OGZ17187.1"/>
    <property type="molecule type" value="Genomic_DNA"/>
</dbReference>